<reference evidence="1" key="1">
    <citation type="submission" date="2021-04" db="EMBL/GenBank/DDBJ databases">
        <title>Saccharothrix algeriensis WGS.</title>
        <authorList>
            <person name="Stuskova K."/>
            <person name="Hakalova E."/>
            <person name="Tebbal A.B."/>
            <person name="Eichmeier A."/>
        </authorList>
    </citation>
    <scope>NUCLEOTIDE SEQUENCE</scope>
    <source>
        <strain evidence="1">NRRL B-24137</strain>
    </source>
</reference>
<evidence type="ECO:0000313" key="1">
    <source>
        <dbReference type="EMBL" id="QTR02158.1"/>
    </source>
</evidence>
<dbReference type="AlphaFoldDB" id="A0A8T8HUG1"/>
<evidence type="ECO:0000313" key="2">
    <source>
        <dbReference type="Proteomes" id="UP000671828"/>
    </source>
</evidence>
<sequence length="82" mass="9034">MTASFDVRIWKTEVWQGKTTTTYTVRWAVAGQRFKEPFKSSALADSFRSKLVVAAKGGEAFDVGTGLPVSMRRARSSMSVVT</sequence>
<name>A0A8T8HUG1_9PSEU</name>
<feature type="non-terminal residue" evidence="1">
    <location>
        <position position="82"/>
    </location>
</feature>
<proteinExistence type="predicted"/>
<dbReference type="Proteomes" id="UP000671828">
    <property type="component" value="Chromosome"/>
</dbReference>
<dbReference type="EMBL" id="CP072788">
    <property type="protein sequence ID" value="QTR02158.1"/>
    <property type="molecule type" value="Genomic_DNA"/>
</dbReference>
<gene>
    <name evidence="1" type="ORF">J7S33_23565</name>
</gene>
<organism evidence="1 2">
    <name type="scientific">Saccharothrix algeriensis</name>
    <dbReference type="NCBI Taxonomy" id="173560"/>
    <lineage>
        <taxon>Bacteria</taxon>
        <taxon>Bacillati</taxon>
        <taxon>Actinomycetota</taxon>
        <taxon>Actinomycetes</taxon>
        <taxon>Pseudonocardiales</taxon>
        <taxon>Pseudonocardiaceae</taxon>
        <taxon>Saccharothrix</taxon>
    </lineage>
</organism>
<accession>A0A8T8HUG1</accession>
<protein>
    <submittedName>
        <fullName evidence="1">Integrase</fullName>
    </submittedName>
</protein>